<accession>A0A6V7F1S0</accession>
<dbReference type="Proteomes" id="UP001187425">
    <property type="component" value="Unassembled WGS sequence"/>
</dbReference>
<evidence type="ECO:0000256" key="1">
    <source>
        <dbReference type="SAM" id="MobiDB-lite"/>
    </source>
</evidence>
<gene>
    <name evidence="2" type="ORF">CFBP498_41760</name>
    <name evidence="3" type="ORF">R4K57_05715</name>
</gene>
<organism evidence="2 4">
    <name type="scientific">Xanthomonas hortorum pv. vitians</name>
    <dbReference type="NCBI Taxonomy" id="83224"/>
    <lineage>
        <taxon>Bacteria</taxon>
        <taxon>Pseudomonadati</taxon>
        <taxon>Pseudomonadota</taxon>
        <taxon>Gammaproteobacteria</taxon>
        <taxon>Lysobacterales</taxon>
        <taxon>Lysobacteraceae</taxon>
        <taxon>Xanthomonas</taxon>
    </lineage>
</organism>
<evidence type="ECO:0000313" key="5">
    <source>
        <dbReference type="Proteomes" id="UP001187425"/>
    </source>
</evidence>
<dbReference type="EMBL" id="JAWMQI010000014">
    <property type="protein sequence ID" value="MDV7247921.1"/>
    <property type="molecule type" value="Genomic_DNA"/>
</dbReference>
<feature type="region of interest" description="Disordered" evidence="1">
    <location>
        <begin position="26"/>
        <end position="47"/>
    </location>
</feature>
<feature type="region of interest" description="Disordered" evidence="1">
    <location>
        <begin position="155"/>
        <end position="184"/>
    </location>
</feature>
<dbReference type="EMBL" id="LR828257">
    <property type="protein sequence ID" value="CAD0357432.1"/>
    <property type="molecule type" value="Genomic_DNA"/>
</dbReference>
<name>A0A6V7F1S0_9XANT</name>
<proteinExistence type="predicted"/>
<dbReference type="AlphaFoldDB" id="A0A6V7F1S0"/>
<protein>
    <submittedName>
        <fullName evidence="2">Uncharacterized protein</fullName>
    </submittedName>
</protein>
<evidence type="ECO:0000313" key="4">
    <source>
        <dbReference type="Proteomes" id="UP000515406"/>
    </source>
</evidence>
<sequence>MGRLLDALRADSESVPVATLATLATFPVPDPEKSQSRKSRSGAKSENAHVVPVIRTHLLALAAGEGHPAKLVHGLSDADMLACHGYTDAELRGYLDALAAQGLMDTGTTPVEWGEPVTRTCEGCGPVLLWADCPAVVKACPWCFRRKAGKPIARPPRRLVDEWAQQDAENTSGPPYFLPKEQAP</sequence>
<reference evidence="2 4" key="1">
    <citation type="submission" date="2020-07" db="EMBL/GenBank/DDBJ databases">
        <authorList>
            <person name="Pothier F. J."/>
        </authorList>
    </citation>
    <scope>NUCLEOTIDE SEQUENCE [LARGE SCALE GENOMIC DNA]</scope>
    <source>
        <strain evidence="2 4">CFBP 498</strain>
    </source>
</reference>
<keyword evidence="4" id="KW-1185">Reference proteome</keyword>
<evidence type="ECO:0000313" key="2">
    <source>
        <dbReference type="EMBL" id="CAD0357432.1"/>
    </source>
</evidence>
<dbReference type="RefSeq" id="WP_146091527.1">
    <property type="nucleotide sequence ID" value="NZ_CP060399.1"/>
</dbReference>
<dbReference type="Proteomes" id="UP000515406">
    <property type="component" value="Chromosome"/>
</dbReference>
<reference evidence="3 5" key="2">
    <citation type="submission" date="2023-10" db="EMBL/GenBank/DDBJ databases">
        <title>A new tool for lettuce pathogen research.</title>
        <authorList>
            <person name="Horton K.N."/>
            <person name="Cseke L.J."/>
            <person name="Badiwe M."/>
            <person name="Tesfaye D."/>
            <person name="Klein A."/>
            <person name="Su J."/>
            <person name="Potnis N."/>
            <person name="Gassmann W."/>
        </authorList>
    </citation>
    <scope>NUCLEOTIDE SEQUENCE [LARGE SCALE GENOMIC DNA]</scope>
    <source>
        <strain evidence="3 5">JSKH1901</strain>
    </source>
</reference>
<evidence type="ECO:0000313" key="3">
    <source>
        <dbReference type="EMBL" id="MDV7247921.1"/>
    </source>
</evidence>
<dbReference type="EMBL" id="LR828257">
    <property type="protein sequence ID" value="CAD0357427.1"/>
    <property type="molecule type" value="Genomic_DNA"/>
</dbReference>